<feature type="domain" description="UDP-glucose:glycoprotein glucosyltransferase thioredoxin-like" evidence="13">
    <location>
        <begin position="671"/>
        <end position="865"/>
    </location>
</feature>
<comment type="pathway">
    <text evidence="3">Protein modification; protein glycosylation.</text>
</comment>
<evidence type="ECO:0000256" key="3">
    <source>
        <dbReference type="ARBA" id="ARBA00004922"/>
    </source>
</evidence>
<dbReference type="InterPro" id="IPR040525">
    <property type="entry name" value="UGGT_TRXL_4"/>
</dbReference>
<comment type="caution">
    <text evidence="15">The sequence shown here is derived from an EMBL/GenBank/DDBJ whole genome shotgun (WGS) entry which is preliminary data.</text>
</comment>
<evidence type="ECO:0000256" key="7">
    <source>
        <dbReference type="ARBA" id="ARBA00022824"/>
    </source>
</evidence>
<dbReference type="GO" id="GO:0036503">
    <property type="term" value="P:ERAD pathway"/>
    <property type="evidence" value="ECO:0007669"/>
    <property type="project" value="TreeGrafter"/>
</dbReference>
<feature type="chain" id="PRO_5012145930" evidence="9">
    <location>
        <begin position="21"/>
        <end position="1466"/>
    </location>
</feature>
<dbReference type="Pfam" id="PF18401">
    <property type="entry name" value="Thioredoxin_13"/>
    <property type="match status" value="1"/>
</dbReference>
<keyword evidence="7" id="KW-0256">Endoplasmic reticulum</keyword>
<dbReference type="Pfam" id="PF18402">
    <property type="entry name" value="Thioredoxin_14"/>
    <property type="match status" value="1"/>
</dbReference>
<protein>
    <submittedName>
        <fullName evidence="15">UDP-glucose:Glyco protein glucosyltransferase-domain-containing protein</fullName>
    </submittedName>
</protein>
<feature type="domain" description="UGGT thioredoxin-like" evidence="10">
    <location>
        <begin position="43"/>
        <end position="211"/>
    </location>
</feature>
<dbReference type="GO" id="GO:0005788">
    <property type="term" value="C:endoplasmic reticulum lumen"/>
    <property type="evidence" value="ECO:0007669"/>
    <property type="project" value="UniProtKB-SubCell"/>
</dbReference>
<evidence type="ECO:0000313" key="16">
    <source>
        <dbReference type="Proteomes" id="UP000242180"/>
    </source>
</evidence>
<accession>A0A1X2HN96</accession>
<dbReference type="GO" id="GO:0006491">
    <property type="term" value="P:N-glycan processing"/>
    <property type="evidence" value="ECO:0007669"/>
    <property type="project" value="EnsemblFungi"/>
</dbReference>
<evidence type="ECO:0000256" key="2">
    <source>
        <dbReference type="ARBA" id="ARBA00004319"/>
    </source>
</evidence>
<dbReference type="CDD" id="cd06432">
    <property type="entry name" value="GT8_HUGT1_C_like"/>
    <property type="match status" value="1"/>
</dbReference>
<dbReference type="Pfam" id="PF18403">
    <property type="entry name" value="Thioredoxin_15"/>
    <property type="match status" value="1"/>
</dbReference>
<dbReference type="UniPathway" id="UPA00378"/>
<dbReference type="EMBL" id="MCGN01000002">
    <property type="protein sequence ID" value="ORZ00818.1"/>
    <property type="molecule type" value="Genomic_DNA"/>
</dbReference>
<evidence type="ECO:0000256" key="5">
    <source>
        <dbReference type="ARBA" id="ARBA00022679"/>
    </source>
</evidence>
<name>A0A1X2HN96_SYNRA</name>
<comment type="similarity">
    <text evidence="4">Belongs to the glycosyltransferase 8 family.</text>
</comment>
<dbReference type="Gene3D" id="3.90.550.10">
    <property type="entry name" value="Spore Coat Polysaccharide Biosynthesis Protein SpsA, Chain A"/>
    <property type="match status" value="1"/>
</dbReference>
<dbReference type="GO" id="GO:0051082">
    <property type="term" value="F:unfolded protein binding"/>
    <property type="evidence" value="ECO:0007669"/>
    <property type="project" value="TreeGrafter"/>
</dbReference>
<dbReference type="FunCoup" id="A0A1X2HN96">
    <property type="interactions" value="491"/>
</dbReference>
<feature type="domain" description="UGGT thioredoxin-like" evidence="12">
    <location>
        <begin position="405"/>
        <end position="654"/>
    </location>
</feature>
<dbReference type="STRING" id="13706.A0A1X2HN96"/>
<evidence type="ECO:0000259" key="12">
    <source>
        <dbReference type="Pfam" id="PF18402"/>
    </source>
</evidence>
<dbReference type="GO" id="GO:0005537">
    <property type="term" value="F:D-mannose binding"/>
    <property type="evidence" value="ECO:0007669"/>
    <property type="project" value="EnsemblFungi"/>
</dbReference>
<dbReference type="InterPro" id="IPR040497">
    <property type="entry name" value="Glyco_transf_24"/>
</dbReference>
<gene>
    <name evidence="15" type="ORF">BCR43DRAFT_154175</name>
</gene>
<keyword evidence="8" id="KW-0325">Glycoprotein</keyword>
<dbReference type="GO" id="GO:0018279">
    <property type="term" value="P:protein N-linked glycosylation via asparagine"/>
    <property type="evidence" value="ECO:0007669"/>
    <property type="project" value="TreeGrafter"/>
</dbReference>
<dbReference type="InterPro" id="IPR040693">
    <property type="entry name" value="UGGT_TRXL_1"/>
</dbReference>
<feature type="domain" description="UGGT thioredoxin-like" evidence="11">
    <location>
        <begin position="274"/>
        <end position="395"/>
    </location>
</feature>
<evidence type="ECO:0000256" key="9">
    <source>
        <dbReference type="SAM" id="SignalP"/>
    </source>
</evidence>
<comment type="cofactor">
    <cofactor evidence="1">
        <name>Ca(2+)</name>
        <dbReference type="ChEBI" id="CHEBI:29108"/>
    </cofactor>
</comment>
<feature type="domain" description="Glucosyltransferase 24 catalytic" evidence="14">
    <location>
        <begin position="1174"/>
        <end position="1440"/>
    </location>
</feature>
<reference evidence="15 16" key="1">
    <citation type="submission" date="2016-07" db="EMBL/GenBank/DDBJ databases">
        <title>Pervasive Adenine N6-methylation of Active Genes in Fungi.</title>
        <authorList>
            <consortium name="DOE Joint Genome Institute"/>
            <person name="Mondo S.J."/>
            <person name="Dannebaum R.O."/>
            <person name="Kuo R.C."/>
            <person name="Labutti K."/>
            <person name="Haridas S."/>
            <person name="Kuo A."/>
            <person name="Salamov A."/>
            <person name="Ahrendt S.R."/>
            <person name="Lipzen A."/>
            <person name="Sullivan W."/>
            <person name="Andreopoulos W.B."/>
            <person name="Clum A."/>
            <person name="Lindquist E."/>
            <person name="Daum C."/>
            <person name="Ramamoorthy G.K."/>
            <person name="Gryganskyi A."/>
            <person name="Culley D."/>
            <person name="Magnuson J.K."/>
            <person name="James T.Y."/>
            <person name="O'Malley M.A."/>
            <person name="Stajich J.E."/>
            <person name="Spatafora J.W."/>
            <person name="Visel A."/>
            <person name="Grigoriev I.V."/>
        </authorList>
    </citation>
    <scope>NUCLEOTIDE SEQUENCE [LARGE SCALE GENOMIC DNA]</scope>
    <source>
        <strain evidence="15 16">NRRL 2496</strain>
    </source>
</reference>
<dbReference type="Pfam" id="PF18400">
    <property type="entry name" value="Thioredoxin_12"/>
    <property type="match status" value="1"/>
</dbReference>
<dbReference type="Pfam" id="PF18404">
    <property type="entry name" value="Glyco_transf_24"/>
    <property type="match status" value="1"/>
</dbReference>
<evidence type="ECO:0000256" key="6">
    <source>
        <dbReference type="ARBA" id="ARBA00022729"/>
    </source>
</evidence>
<dbReference type="PANTHER" id="PTHR11226">
    <property type="entry name" value="UDP-GLUCOSE GLYCOPROTEIN:GLUCOSYLTRANSFERASE"/>
    <property type="match status" value="1"/>
</dbReference>
<sequence length="1466" mass="165276">MTRAFASIVFGLAVTLQYVGKPILAASASSTPVDVTLVAPWSAPDLLVEIAETVAGKNDTRYFDIVGRLATLTTKSTPQALYKTALDTLALTERELETAKLALSIHAAAPRVESHMQYFESHIQKDEQPCDIWIETAAGYTCDIDAMAATAPLNLLPFDRVLRTRVDAPTAILYTPNLSHPEFLRFHRYLSAQALEGQLAYIIRYAPSKSASPSPPLTLAGYGVELALKNTDYLVIDDREKEDQQEQDSTVKSKLAGLGKKISQTLFDTGAPATIEPLASKEIKDLGLKAAKFIRKSKKPLNTLVQLSQDFPKYAHRVSELHLDESDQNTFNSIIAQGENSMWINGLPLDSTEVEAFSLVRILRQEADRIAGYERLGLNSRQAIDVMTHPALAGDHTDESVKDIYDVRSELVEWWNDLEKDKRYKGWSSNIFEILKPVYPGQLRAIRRNIYSLVMVEDLTSLKSLERVATQIQAMIKHNTPIRFGILPLVSSSTESKGMALALHHILQNGGKADGMTFLNKVLEGTMAAKHEHTTMEIVEQSFQSVVQGLKSPREEDIESRSVKDLLPTGADYIASLVSFLNQFGIASPTMFMNGKLVEIEDDATWTRSIMAALQEQTQLIQRKVYFNEIEHDADFYQELLSASYVAKSRNPYIIESDQSPLRMVRMQDISYELLNGIRYFSNSEEAKYNVWIITDLNTAHGLELARNGLLFSETAGDARVAIFHCPDNMESNSVSPPAISNLLNTRSKTEDALNIIDKLLAAKEVGDDDTQIKISKSSDTEKSTDKPFLDGLESVGLERGFQGIIFNGRVIGPLNSAVVFSVHDFSNLAQYETDKRIEPVREALAAANVKDMTADKVMQVTAITNTPVGDEEINVPRAKKMLEHQVTGRERPYKDSNVDIQLGDKEKAYVEIGVFLDPVSETAQKWSAILETLSSLQGVYICIHLNPVSHLDEIPLKRFYRYVFDAEPHYDPTDGTAQTPTAYFSDLPVDALYTLGVDTIKSWHVTVKEANDVDLDNIVLKDGHVSAVYELERILIEGHCLDSVTLSPPRGLQFVLSNTTDTIVMANLGYFQLKSRPGLWELTLREGRSREIYTIDTLGTGNNEDDLLALTSFEGLTLYPEVRKKPGKEKEDVLVEMQQQKGHDEGILSSLKHKLFGDKSEEPKPAVAKQADINVFSVASGLLYERFMSIMIASVMENTNHTVKFWFIENFLSPSFKDFVPSLAQELGFDYEMVTYKWPSWLRAQKEKQRTIWGYKILFLDVLFPLDLEKVIFVDADQIVRTDLKELVDMDLHGAPYGYTPFCTDRTEMDGFRFWTQGYWKEHLRDKPYHISALYVIDLVRFRQLAAGDRLRAQYQQLSADPHSLANLDQDLPNNMQHIVPIYSLPQEWLWCETWCSDESLKSAKTIDLCNNPMTKEPKLDRARRQVPEWEVYDRRVAALRKGLPYAKAKELEKEHKTLHIVDEL</sequence>
<keyword evidence="6 9" id="KW-0732">Signal</keyword>
<dbReference type="GO" id="GO:0003980">
    <property type="term" value="F:UDP-glucose:glycoprotein glucosyltransferase activity"/>
    <property type="evidence" value="ECO:0007669"/>
    <property type="project" value="EnsemblFungi"/>
</dbReference>
<dbReference type="InParanoid" id="A0A1X2HN96"/>
<dbReference type="SUPFAM" id="SSF53448">
    <property type="entry name" value="Nucleotide-diphospho-sugar transferases"/>
    <property type="match status" value="1"/>
</dbReference>
<evidence type="ECO:0000259" key="14">
    <source>
        <dbReference type="Pfam" id="PF18404"/>
    </source>
</evidence>
<organism evidence="15 16">
    <name type="scientific">Syncephalastrum racemosum</name>
    <name type="common">Filamentous fungus</name>
    <dbReference type="NCBI Taxonomy" id="13706"/>
    <lineage>
        <taxon>Eukaryota</taxon>
        <taxon>Fungi</taxon>
        <taxon>Fungi incertae sedis</taxon>
        <taxon>Mucoromycota</taxon>
        <taxon>Mucoromycotina</taxon>
        <taxon>Mucoromycetes</taxon>
        <taxon>Mucorales</taxon>
        <taxon>Syncephalastraceae</taxon>
        <taxon>Syncephalastrum</taxon>
    </lineage>
</organism>
<dbReference type="InterPro" id="IPR040692">
    <property type="entry name" value="UGGT_TRXL_3"/>
</dbReference>
<dbReference type="GO" id="GO:0005509">
    <property type="term" value="F:calcium ion binding"/>
    <property type="evidence" value="ECO:0007669"/>
    <property type="project" value="EnsemblFungi"/>
</dbReference>
<dbReference type="GO" id="GO:0051787">
    <property type="term" value="F:misfolded protein binding"/>
    <property type="evidence" value="ECO:0007669"/>
    <property type="project" value="EnsemblFungi"/>
</dbReference>
<dbReference type="OrthoDB" id="27683at2759"/>
<evidence type="ECO:0000313" key="15">
    <source>
        <dbReference type="EMBL" id="ORZ00818.1"/>
    </source>
</evidence>
<evidence type="ECO:0000256" key="4">
    <source>
        <dbReference type="ARBA" id="ARBA00006351"/>
    </source>
</evidence>
<evidence type="ECO:0000259" key="13">
    <source>
        <dbReference type="Pfam" id="PF18403"/>
    </source>
</evidence>
<dbReference type="InterPro" id="IPR029044">
    <property type="entry name" value="Nucleotide-diphossugar_trans"/>
</dbReference>
<dbReference type="FunFam" id="3.90.550.10:FF:000065">
    <property type="entry name" value="UDP-glucose:glycoprotein glucosyltransferase, putative"/>
    <property type="match status" value="1"/>
</dbReference>
<dbReference type="Proteomes" id="UP000242180">
    <property type="component" value="Unassembled WGS sequence"/>
</dbReference>
<keyword evidence="5 15" id="KW-0808">Transferase</keyword>
<proteinExistence type="inferred from homology"/>
<comment type="subcellular location">
    <subcellularLocation>
        <location evidence="2">Endoplasmic reticulum lumen</location>
    </subcellularLocation>
</comment>
<keyword evidence="16" id="KW-1185">Reference proteome</keyword>
<evidence type="ECO:0000256" key="1">
    <source>
        <dbReference type="ARBA" id="ARBA00001913"/>
    </source>
</evidence>
<dbReference type="InterPro" id="IPR040694">
    <property type="entry name" value="UGGT_TRXL_2"/>
</dbReference>
<evidence type="ECO:0000259" key="10">
    <source>
        <dbReference type="Pfam" id="PF18400"/>
    </source>
</evidence>
<feature type="signal peptide" evidence="9">
    <location>
        <begin position="1"/>
        <end position="20"/>
    </location>
</feature>
<evidence type="ECO:0000259" key="11">
    <source>
        <dbReference type="Pfam" id="PF18401"/>
    </source>
</evidence>
<dbReference type="PANTHER" id="PTHR11226:SF0">
    <property type="entry name" value="UDP-GLUCOSE:GLYCOPROTEIN GLUCOSYLTRANSFERASE"/>
    <property type="match status" value="1"/>
</dbReference>
<dbReference type="OMA" id="RQTKTRF"/>
<dbReference type="Pfam" id="PF06427">
    <property type="entry name" value="UDP-g_GGTase"/>
    <property type="match status" value="1"/>
</dbReference>
<evidence type="ECO:0000256" key="8">
    <source>
        <dbReference type="ARBA" id="ARBA00023180"/>
    </source>
</evidence>
<dbReference type="InterPro" id="IPR009448">
    <property type="entry name" value="UDP-g_GGtrans"/>
</dbReference>